<evidence type="ECO:0000313" key="7">
    <source>
        <dbReference type="Proteomes" id="UP001055439"/>
    </source>
</evidence>
<evidence type="ECO:0000313" key="6">
    <source>
        <dbReference type="EMBL" id="URD85919.1"/>
    </source>
</evidence>
<reference evidence="6" key="1">
    <citation type="submission" date="2022-05" db="EMBL/GenBank/DDBJ databases">
        <title>The Musa troglodytarum L. genome provides insights into the mechanism of non-climacteric behaviour and enrichment of carotenoids.</title>
        <authorList>
            <person name="Wang J."/>
        </authorList>
    </citation>
    <scope>NUCLEOTIDE SEQUENCE</scope>
    <source>
        <tissue evidence="6">Leaf</tissue>
    </source>
</reference>
<dbReference type="PANTHER" id="PTHR31042">
    <property type="entry name" value="CORE-2/I-BRANCHING BETA-1,6-N-ACETYLGLUCOSAMINYLTRANSFERASE FAMILY PROTEIN-RELATED"/>
    <property type="match status" value="1"/>
</dbReference>
<dbReference type="GO" id="GO:0016757">
    <property type="term" value="F:glycosyltransferase activity"/>
    <property type="evidence" value="ECO:0007669"/>
    <property type="project" value="UniProtKB-KW"/>
</dbReference>
<evidence type="ECO:0000256" key="5">
    <source>
        <dbReference type="ARBA" id="ARBA00023180"/>
    </source>
</evidence>
<accession>A0A9E7JMC8</accession>
<name>A0A9E7JMC8_9LILI</name>
<dbReference type="InterPro" id="IPR003406">
    <property type="entry name" value="Glyco_trans_14"/>
</dbReference>
<keyword evidence="4" id="KW-0472">Membrane</keyword>
<organism evidence="6 7">
    <name type="scientific">Musa troglodytarum</name>
    <name type="common">fe'i banana</name>
    <dbReference type="NCBI Taxonomy" id="320322"/>
    <lineage>
        <taxon>Eukaryota</taxon>
        <taxon>Viridiplantae</taxon>
        <taxon>Streptophyta</taxon>
        <taxon>Embryophyta</taxon>
        <taxon>Tracheophyta</taxon>
        <taxon>Spermatophyta</taxon>
        <taxon>Magnoliopsida</taxon>
        <taxon>Liliopsida</taxon>
        <taxon>Zingiberales</taxon>
        <taxon>Musaceae</taxon>
        <taxon>Musa</taxon>
    </lineage>
</organism>
<comment type="subcellular location">
    <subcellularLocation>
        <location evidence="1">Membrane</location>
        <topology evidence="1">Single-pass type II membrane protein</topology>
    </subcellularLocation>
</comment>
<keyword evidence="2" id="KW-0328">Glycosyltransferase</keyword>
<proteinExistence type="predicted"/>
<dbReference type="GO" id="GO:0016020">
    <property type="term" value="C:membrane"/>
    <property type="evidence" value="ECO:0007669"/>
    <property type="project" value="UniProtKB-SubCell"/>
</dbReference>
<dbReference type="EMBL" id="CP097504">
    <property type="protein sequence ID" value="URD85919.1"/>
    <property type="molecule type" value="Genomic_DNA"/>
</dbReference>
<evidence type="ECO:0000256" key="3">
    <source>
        <dbReference type="ARBA" id="ARBA00022679"/>
    </source>
</evidence>
<dbReference type="Proteomes" id="UP001055439">
    <property type="component" value="Chromosome 2"/>
</dbReference>
<protein>
    <submittedName>
        <fullName evidence="6">Core-2/I-Branching enzyme</fullName>
    </submittedName>
</protein>
<dbReference type="Pfam" id="PF02485">
    <property type="entry name" value="Branch"/>
    <property type="match status" value="1"/>
</dbReference>
<gene>
    <name evidence="6" type="ORF">MUK42_26451</name>
</gene>
<evidence type="ECO:0000256" key="1">
    <source>
        <dbReference type="ARBA" id="ARBA00004606"/>
    </source>
</evidence>
<evidence type="ECO:0000256" key="2">
    <source>
        <dbReference type="ARBA" id="ARBA00022676"/>
    </source>
</evidence>
<evidence type="ECO:0000256" key="4">
    <source>
        <dbReference type="ARBA" id="ARBA00023136"/>
    </source>
</evidence>
<keyword evidence="5" id="KW-0325">Glycoprotein</keyword>
<dbReference type="OrthoDB" id="10305807at2759"/>
<dbReference type="PANTHER" id="PTHR31042:SF122">
    <property type="entry name" value="CORE-2_I-BRANCHING ENZYME"/>
    <property type="match status" value="1"/>
</dbReference>
<keyword evidence="7" id="KW-1185">Reference proteome</keyword>
<dbReference type="AlphaFoldDB" id="A0A9E7JMC8"/>
<sequence length="186" mass="21003">MEKTQCLEDFMATEIPSTVSDGISFSTIDAAKQLANALLDLSNEHFVLLSPACIPLFNFNFTYKYLMSSKYSFVEAFDVPGPGSRDRYTPNSHPRSTSCCCARARSGWRSITWELWRSGQFEPVTFGMEDNTEELLQKINEEHECFHNDKPTAVCFLFARRFAPSALWPLLKLALTSLGFGSQETS</sequence>
<keyword evidence="3" id="KW-0808">Transferase</keyword>
<dbReference type="InterPro" id="IPR044174">
    <property type="entry name" value="BC10-like"/>
</dbReference>